<comment type="caution">
    <text evidence="2">The sequence shown here is derived from an EMBL/GenBank/DDBJ whole genome shotgun (WGS) entry which is preliminary data.</text>
</comment>
<keyword evidence="1" id="KW-1133">Transmembrane helix</keyword>
<keyword evidence="3" id="KW-1185">Reference proteome</keyword>
<dbReference type="Proteomes" id="UP000460287">
    <property type="component" value="Unassembled WGS sequence"/>
</dbReference>
<feature type="transmembrane region" description="Helical" evidence="1">
    <location>
        <begin position="12"/>
        <end position="36"/>
    </location>
</feature>
<organism evidence="2 3">
    <name type="scientific">Inconstantimicrobium porci</name>
    <dbReference type="NCBI Taxonomy" id="2652291"/>
    <lineage>
        <taxon>Bacteria</taxon>
        <taxon>Bacillati</taxon>
        <taxon>Bacillota</taxon>
        <taxon>Clostridia</taxon>
        <taxon>Eubacteriales</taxon>
        <taxon>Clostridiaceae</taxon>
        <taxon>Inconstantimicrobium</taxon>
    </lineage>
</organism>
<evidence type="ECO:0000313" key="2">
    <source>
        <dbReference type="EMBL" id="MSR91414.1"/>
    </source>
</evidence>
<name>A0A7X2MYG9_9CLOT</name>
<keyword evidence="1" id="KW-0812">Transmembrane</keyword>
<proteinExistence type="predicted"/>
<feature type="transmembrane region" description="Helical" evidence="1">
    <location>
        <begin position="56"/>
        <end position="77"/>
    </location>
</feature>
<evidence type="ECO:0000313" key="3">
    <source>
        <dbReference type="Proteomes" id="UP000460287"/>
    </source>
</evidence>
<dbReference type="RefSeq" id="WP_154531305.1">
    <property type="nucleotide sequence ID" value="NZ_VULX01000010.1"/>
</dbReference>
<sequence>MDRNKFKLGIYINMALSIISSAAIVLIFLSSMLFGTYVVSSKVYYAFINLYHKSRIFMECYMIGSVVLFFIIMFVIMNFRMNKLLDRVQFKDDNL</sequence>
<evidence type="ECO:0000256" key="1">
    <source>
        <dbReference type="SAM" id="Phobius"/>
    </source>
</evidence>
<dbReference type="AlphaFoldDB" id="A0A7X2MYG9"/>
<accession>A0A7X2MYG9</accession>
<reference evidence="2 3" key="1">
    <citation type="submission" date="2019-08" db="EMBL/GenBank/DDBJ databases">
        <title>In-depth cultivation of the pig gut microbiome towards novel bacterial diversity and tailored functional studies.</title>
        <authorList>
            <person name="Wylensek D."/>
            <person name="Hitch T.C.A."/>
            <person name="Clavel T."/>
        </authorList>
    </citation>
    <scope>NUCLEOTIDE SEQUENCE [LARGE SCALE GENOMIC DNA]</scope>
    <source>
        <strain evidence="2 3">WCA-383-APC-5B</strain>
    </source>
</reference>
<protein>
    <submittedName>
        <fullName evidence="2">Uncharacterized protein</fullName>
    </submittedName>
</protein>
<keyword evidence="1" id="KW-0472">Membrane</keyword>
<gene>
    <name evidence="2" type="ORF">FYJ33_08295</name>
</gene>
<dbReference type="EMBL" id="VULX01000010">
    <property type="protein sequence ID" value="MSR91414.1"/>
    <property type="molecule type" value="Genomic_DNA"/>
</dbReference>